<sequence length="146" mass="15991">MVLLTEPEIPMNTTPTSSNSQPAKTIGELITAFQAESGLSDDEIAAHLGYTRGNIIAMFRLGAMCVPWSKFEPLAELMDVDPQVVLELSLRDRNPDLLAFIKSVQARFQITPAERRLIDHCRTLAGGRAVSPFIIDGRSVVALVVK</sequence>
<reference evidence="3" key="1">
    <citation type="submission" date="2019-03" db="EMBL/GenBank/DDBJ databases">
        <title>Aquabacterium pictum sp.nov., the first bacteriochlorophyll a-containing freshwater bacterium in the genus Aquabacterium of the class Betaproteobacteria.</title>
        <authorList>
            <person name="Hirose S."/>
            <person name="Tank M."/>
            <person name="Hara E."/>
            <person name="Tamaki H."/>
            <person name="Takaichi S."/>
            <person name="Haruta S."/>
            <person name="Hanada S."/>
        </authorList>
    </citation>
    <scope>NUCLEOTIDE SEQUENCE [LARGE SCALE GENOMIC DNA]</scope>
    <source>
        <strain evidence="3">W35</strain>
    </source>
</reference>
<organism evidence="2 3">
    <name type="scientific">Pseudaquabacterium pictum</name>
    <dbReference type="NCBI Taxonomy" id="2315236"/>
    <lineage>
        <taxon>Bacteria</taxon>
        <taxon>Pseudomonadati</taxon>
        <taxon>Pseudomonadota</taxon>
        <taxon>Betaproteobacteria</taxon>
        <taxon>Burkholderiales</taxon>
        <taxon>Sphaerotilaceae</taxon>
        <taxon>Pseudaquabacterium</taxon>
    </lineage>
</organism>
<dbReference type="Proteomes" id="UP000301751">
    <property type="component" value="Unassembled WGS sequence"/>
</dbReference>
<protein>
    <recommendedName>
        <fullName evidence="4">HTH cro/C1-type domain-containing protein</fullName>
    </recommendedName>
</protein>
<accession>A0A480AKV0</accession>
<dbReference type="EMBL" id="BJCL01000001">
    <property type="protein sequence ID" value="GCL61636.1"/>
    <property type="molecule type" value="Genomic_DNA"/>
</dbReference>
<evidence type="ECO:0000313" key="3">
    <source>
        <dbReference type="Proteomes" id="UP000301751"/>
    </source>
</evidence>
<evidence type="ECO:0008006" key="4">
    <source>
        <dbReference type="Google" id="ProtNLM"/>
    </source>
</evidence>
<comment type="caution">
    <text evidence="2">The sequence shown here is derived from an EMBL/GenBank/DDBJ whole genome shotgun (WGS) entry which is preliminary data.</text>
</comment>
<feature type="compositionally biased region" description="Polar residues" evidence="1">
    <location>
        <begin position="11"/>
        <end position="22"/>
    </location>
</feature>
<dbReference type="InterPro" id="IPR010982">
    <property type="entry name" value="Lambda_DNA-bd_dom_sf"/>
</dbReference>
<dbReference type="GO" id="GO:0003677">
    <property type="term" value="F:DNA binding"/>
    <property type="evidence" value="ECO:0007669"/>
    <property type="project" value="InterPro"/>
</dbReference>
<dbReference type="SUPFAM" id="SSF47413">
    <property type="entry name" value="lambda repressor-like DNA-binding domains"/>
    <property type="match status" value="1"/>
</dbReference>
<proteinExistence type="predicted"/>
<evidence type="ECO:0000256" key="1">
    <source>
        <dbReference type="SAM" id="MobiDB-lite"/>
    </source>
</evidence>
<dbReference type="AlphaFoldDB" id="A0A480AKV0"/>
<name>A0A480AKV0_9BURK</name>
<keyword evidence="3" id="KW-1185">Reference proteome</keyword>
<feature type="region of interest" description="Disordered" evidence="1">
    <location>
        <begin position="1"/>
        <end position="22"/>
    </location>
</feature>
<evidence type="ECO:0000313" key="2">
    <source>
        <dbReference type="EMBL" id="GCL61636.1"/>
    </source>
</evidence>
<gene>
    <name evidence="2" type="ORF">AQPW35_07170</name>
</gene>